<feature type="domain" description="Dihydroorotate dehydrogenase catalytic" evidence="12">
    <location>
        <begin position="64"/>
        <end position="391"/>
    </location>
</feature>
<dbReference type="InterPro" id="IPR050074">
    <property type="entry name" value="DHO_dehydrogenase"/>
</dbReference>
<dbReference type="EC" id="1.3.5.2" evidence="4 11"/>
<dbReference type="InterPro" id="IPR005719">
    <property type="entry name" value="Dihydroorotate_DH_2"/>
</dbReference>
<reference evidence="14" key="1">
    <citation type="journal article" date="2018" name="Nat. Microbiol.">
        <title>Leveraging single-cell genomics to expand the fungal tree of life.</title>
        <authorList>
            <person name="Ahrendt S.R."/>
            <person name="Quandt C.A."/>
            <person name="Ciobanu D."/>
            <person name="Clum A."/>
            <person name="Salamov A."/>
            <person name="Andreopoulos B."/>
            <person name="Cheng J.F."/>
            <person name="Woyke T."/>
            <person name="Pelin A."/>
            <person name="Henrissat B."/>
            <person name="Reynolds N.K."/>
            <person name="Benny G.L."/>
            <person name="Smith M.E."/>
            <person name="James T.Y."/>
            <person name="Grigoriev I.V."/>
        </authorList>
    </citation>
    <scope>NUCLEOTIDE SEQUENCE [LARGE SCALE GENOMIC DNA]</scope>
    <source>
        <strain evidence="14">ATCC 52028</strain>
    </source>
</reference>
<keyword evidence="14" id="KW-1185">Reference proteome</keyword>
<comment type="cofactor">
    <cofactor evidence="11">
        <name>FMN</name>
        <dbReference type="ChEBI" id="CHEBI:58210"/>
    </cofactor>
    <text evidence="11">Binds 1 FMN per subunit.</text>
</comment>
<keyword evidence="11" id="KW-0999">Mitochondrion inner membrane</keyword>
<evidence type="ECO:0000256" key="4">
    <source>
        <dbReference type="ARBA" id="ARBA00012791"/>
    </source>
</evidence>
<dbReference type="PANTHER" id="PTHR48109:SF4">
    <property type="entry name" value="DIHYDROOROTATE DEHYDROGENASE (QUINONE), MITOCHONDRIAL"/>
    <property type="match status" value="1"/>
</dbReference>
<evidence type="ECO:0000256" key="5">
    <source>
        <dbReference type="ARBA" id="ARBA00017599"/>
    </source>
</evidence>
<dbReference type="GO" id="GO:0006207">
    <property type="term" value="P:'de novo' pyrimidine nucleobase biosynthetic process"/>
    <property type="evidence" value="ECO:0007669"/>
    <property type="project" value="InterPro"/>
</dbReference>
<accession>A0A4V1IUH2</accession>
<feature type="non-terminal residue" evidence="13">
    <location>
        <position position="405"/>
    </location>
</feature>
<evidence type="ECO:0000256" key="6">
    <source>
        <dbReference type="ARBA" id="ARBA00022630"/>
    </source>
</evidence>
<keyword evidence="8 11" id="KW-0560">Oxidoreductase</keyword>
<comment type="subcellular location">
    <subcellularLocation>
        <location evidence="1">Membrane</location>
    </subcellularLocation>
    <subcellularLocation>
        <location evidence="11">Mitochondrion inner membrane</location>
        <topology evidence="11">Single-pass membrane protein</topology>
    </subcellularLocation>
</comment>
<dbReference type="CDD" id="cd04738">
    <property type="entry name" value="DHOD_2_like"/>
    <property type="match status" value="1"/>
</dbReference>
<gene>
    <name evidence="13" type="ORF">CXG81DRAFT_7664</name>
</gene>
<dbReference type="Proteomes" id="UP000274922">
    <property type="component" value="Unassembled WGS sequence"/>
</dbReference>
<proteinExistence type="inferred from homology"/>
<dbReference type="SUPFAM" id="SSF51395">
    <property type="entry name" value="FMN-linked oxidoreductases"/>
    <property type="match status" value="1"/>
</dbReference>
<comment type="pathway">
    <text evidence="2 11">Pyrimidine metabolism; UMP biosynthesis via de novo pathway; orotate from (S)-dihydroorotate (quinone route): step 1/1.</text>
</comment>
<evidence type="ECO:0000256" key="2">
    <source>
        <dbReference type="ARBA" id="ARBA00005161"/>
    </source>
</evidence>
<dbReference type="InterPro" id="IPR001295">
    <property type="entry name" value="Dihydroorotate_DH_CS"/>
</dbReference>
<dbReference type="GO" id="GO:0044205">
    <property type="term" value="P:'de novo' UMP biosynthetic process"/>
    <property type="evidence" value="ECO:0007669"/>
    <property type="project" value="UniProtKB-UniPathway"/>
</dbReference>
<evidence type="ECO:0000259" key="12">
    <source>
        <dbReference type="Pfam" id="PF01180"/>
    </source>
</evidence>
<organism evidence="13 14">
    <name type="scientific">Caulochytrium protostelioides</name>
    <dbReference type="NCBI Taxonomy" id="1555241"/>
    <lineage>
        <taxon>Eukaryota</taxon>
        <taxon>Fungi</taxon>
        <taxon>Fungi incertae sedis</taxon>
        <taxon>Chytridiomycota</taxon>
        <taxon>Chytridiomycota incertae sedis</taxon>
        <taxon>Chytridiomycetes</taxon>
        <taxon>Caulochytriales</taxon>
        <taxon>Caulochytriaceae</taxon>
        <taxon>Caulochytrium</taxon>
    </lineage>
</organism>
<keyword evidence="9" id="KW-0472">Membrane</keyword>
<dbReference type="InterPro" id="IPR005720">
    <property type="entry name" value="Dihydroorotate_DH_cat"/>
</dbReference>
<feature type="non-terminal residue" evidence="13">
    <location>
        <position position="1"/>
    </location>
</feature>
<evidence type="ECO:0000256" key="7">
    <source>
        <dbReference type="ARBA" id="ARBA00022643"/>
    </source>
</evidence>
<evidence type="ECO:0000256" key="11">
    <source>
        <dbReference type="RuleBase" id="RU361255"/>
    </source>
</evidence>
<dbReference type="GO" id="GO:0005743">
    <property type="term" value="C:mitochondrial inner membrane"/>
    <property type="evidence" value="ECO:0007669"/>
    <property type="project" value="UniProtKB-SubCell"/>
</dbReference>
<dbReference type="EMBL" id="ML014210">
    <property type="protein sequence ID" value="RKP00549.1"/>
    <property type="molecule type" value="Genomic_DNA"/>
</dbReference>
<dbReference type="Pfam" id="PF01180">
    <property type="entry name" value="DHO_dh"/>
    <property type="match status" value="1"/>
</dbReference>
<sequence>GLFGLYASDARAGIYRTLLMPVVRLLDAEDAHRFSILCQKRGLAPRAPDARHPWTPAELAAHPLAVTLFGQRLANPVGLAAGYDKHGEAIEANLDLGFAMVELGSVTPEPQVGNPRPRVFRLVPDAAVINRYGFNSVGHDAVLANLKDRLRSLRRPKPPAPEDLVVAEAAAAAAAEAASHAAARPGRMLGINIGKNKHSRPDDHSDYVRGIQAFAPYADFLVVNISSPNTPGLRALQEAATLRPLVAAVTAARAALPPVYRRPIALKIAPDVTPAQLDAIADIAVEYAIDAVILGNTTLQRPPTLLAAPKQVREAGGLSGAPLRPIALAQVRALYARLQGRVPIIGCGGIATAEDAVAFAKAGATAVQFYTGMVYHGPGTAALLQDGLRAYLAATHQRWEDLIGQ</sequence>
<evidence type="ECO:0000256" key="3">
    <source>
        <dbReference type="ARBA" id="ARBA00005359"/>
    </source>
</evidence>
<evidence type="ECO:0000313" key="14">
    <source>
        <dbReference type="Proteomes" id="UP000274922"/>
    </source>
</evidence>
<dbReference type="PANTHER" id="PTHR48109">
    <property type="entry name" value="DIHYDROOROTATE DEHYDROGENASE (QUINONE), MITOCHONDRIAL-RELATED"/>
    <property type="match status" value="1"/>
</dbReference>
<keyword evidence="11" id="KW-0496">Mitochondrion</keyword>
<evidence type="ECO:0000256" key="9">
    <source>
        <dbReference type="ARBA" id="ARBA00023136"/>
    </source>
</evidence>
<dbReference type="InterPro" id="IPR013785">
    <property type="entry name" value="Aldolase_TIM"/>
</dbReference>
<dbReference type="GO" id="GO:0106430">
    <property type="term" value="F:dihydroorotate dehydrogenase (quinone) activity"/>
    <property type="evidence" value="ECO:0007669"/>
    <property type="project" value="UniProtKB-EC"/>
</dbReference>
<comment type="catalytic activity">
    <reaction evidence="10 11">
        <text>(S)-dihydroorotate + a quinone = orotate + a quinol</text>
        <dbReference type="Rhea" id="RHEA:30187"/>
        <dbReference type="ChEBI" id="CHEBI:24646"/>
        <dbReference type="ChEBI" id="CHEBI:30839"/>
        <dbReference type="ChEBI" id="CHEBI:30864"/>
        <dbReference type="ChEBI" id="CHEBI:132124"/>
        <dbReference type="EC" id="1.3.5.2"/>
    </reaction>
</comment>
<evidence type="ECO:0000256" key="1">
    <source>
        <dbReference type="ARBA" id="ARBA00004370"/>
    </source>
</evidence>
<dbReference type="NCBIfam" id="TIGR01036">
    <property type="entry name" value="pyrD_sub2"/>
    <property type="match status" value="1"/>
</dbReference>
<dbReference type="PROSITE" id="PS00911">
    <property type="entry name" value="DHODEHASE_1"/>
    <property type="match status" value="1"/>
</dbReference>
<dbReference type="Gene3D" id="3.20.20.70">
    <property type="entry name" value="Aldolase class I"/>
    <property type="match status" value="1"/>
</dbReference>
<evidence type="ECO:0000313" key="13">
    <source>
        <dbReference type="EMBL" id="RKP00549.1"/>
    </source>
</evidence>
<keyword evidence="7 11" id="KW-0288">FMN</keyword>
<dbReference type="PROSITE" id="PS00912">
    <property type="entry name" value="DHODEHASE_2"/>
    <property type="match status" value="1"/>
</dbReference>
<keyword evidence="6 11" id="KW-0285">Flavoprotein</keyword>
<dbReference type="OrthoDB" id="14784at2759"/>
<evidence type="ECO:0000256" key="10">
    <source>
        <dbReference type="ARBA" id="ARBA00048639"/>
    </source>
</evidence>
<dbReference type="UniPathway" id="UPA00070">
    <property type="reaction ID" value="UER00946"/>
</dbReference>
<evidence type="ECO:0000256" key="8">
    <source>
        <dbReference type="ARBA" id="ARBA00023002"/>
    </source>
</evidence>
<comment type="similarity">
    <text evidence="3 11">Belongs to the dihydroorotate dehydrogenase family. Type 2 subfamily.</text>
</comment>
<dbReference type="AlphaFoldDB" id="A0A4V1IUH2"/>
<name>A0A4V1IUH2_9FUNG</name>
<dbReference type="STRING" id="1555241.A0A4V1IUH2"/>
<protein>
    <recommendedName>
        <fullName evidence="5 11">Dihydroorotate dehydrogenase (quinone), mitochondrial</fullName>
        <shortName evidence="11">DHOdehase</shortName>
        <ecNumber evidence="4 11">1.3.5.2</ecNumber>
    </recommendedName>
</protein>